<accession>A0A0J1EEW5</accession>
<dbReference type="AlphaFoldDB" id="A0A0J1EEW5"/>
<feature type="compositionally biased region" description="Polar residues" evidence="1">
    <location>
        <begin position="49"/>
        <end position="61"/>
    </location>
</feature>
<feature type="region of interest" description="Disordered" evidence="1">
    <location>
        <begin position="1"/>
        <end position="61"/>
    </location>
</feature>
<organism evidence="2 3">
    <name type="scientific">Rhodopirellula islandica</name>
    <dbReference type="NCBI Taxonomy" id="595434"/>
    <lineage>
        <taxon>Bacteria</taxon>
        <taxon>Pseudomonadati</taxon>
        <taxon>Planctomycetota</taxon>
        <taxon>Planctomycetia</taxon>
        <taxon>Pirellulales</taxon>
        <taxon>Pirellulaceae</taxon>
        <taxon>Rhodopirellula</taxon>
    </lineage>
</organism>
<gene>
    <name evidence="2" type="ORF">RISK_003650</name>
</gene>
<protein>
    <submittedName>
        <fullName evidence="2">Uncharacterized protein</fullName>
    </submittedName>
</protein>
<dbReference type="PATRIC" id="fig|595434.4.peg.3476"/>
<evidence type="ECO:0000256" key="1">
    <source>
        <dbReference type="SAM" id="MobiDB-lite"/>
    </source>
</evidence>
<evidence type="ECO:0000313" key="3">
    <source>
        <dbReference type="Proteomes" id="UP000036367"/>
    </source>
</evidence>
<keyword evidence="3" id="KW-1185">Reference proteome</keyword>
<feature type="compositionally biased region" description="Polar residues" evidence="1">
    <location>
        <begin position="18"/>
        <end position="32"/>
    </location>
</feature>
<dbReference type="STRING" id="595434.RISK_003650"/>
<comment type="caution">
    <text evidence="2">The sequence shown here is derived from an EMBL/GenBank/DDBJ whole genome shotgun (WGS) entry which is preliminary data.</text>
</comment>
<name>A0A0J1EEW5_RHOIS</name>
<reference evidence="2" key="1">
    <citation type="submission" date="2015-05" db="EMBL/GenBank/DDBJ databases">
        <title>Permanent draft genome of Rhodopirellula islandicus K833.</title>
        <authorList>
            <person name="Kizina J."/>
            <person name="Richter M."/>
            <person name="Glockner F.O."/>
            <person name="Harder J."/>
        </authorList>
    </citation>
    <scope>NUCLEOTIDE SEQUENCE [LARGE SCALE GENOMIC DNA]</scope>
    <source>
        <strain evidence="2">K833</strain>
    </source>
</reference>
<feature type="compositionally biased region" description="Polar residues" evidence="1">
    <location>
        <begin position="1"/>
        <end position="10"/>
    </location>
</feature>
<sequence length="61" mass="6493">MTPEHTQSRGATEAGSLGFSTQGHQPTAQVPKSRSDDSCLPPIAARSPARNSVRWSSKTVE</sequence>
<dbReference type="EMBL" id="LECT01000029">
    <property type="protein sequence ID" value="KLU04064.1"/>
    <property type="molecule type" value="Genomic_DNA"/>
</dbReference>
<evidence type="ECO:0000313" key="2">
    <source>
        <dbReference type="EMBL" id="KLU04064.1"/>
    </source>
</evidence>
<proteinExistence type="predicted"/>
<dbReference type="Proteomes" id="UP000036367">
    <property type="component" value="Unassembled WGS sequence"/>
</dbReference>